<dbReference type="PANTHER" id="PTHR32060:SF30">
    <property type="entry name" value="CARBOXY-TERMINAL PROCESSING PROTEASE CTPA"/>
    <property type="match status" value="1"/>
</dbReference>
<dbReference type="GO" id="GO:0007165">
    <property type="term" value="P:signal transduction"/>
    <property type="evidence" value="ECO:0007669"/>
    <property type="project" value="TreeGrafter"/>
</dbReference>
<dbReference type="SMART" id="SM00228">
    <property type="entry name" value="PDZ"/>
    <property type="match status" value="1"/>
</dbReference>
<dbReference type="Gene3D" id="3.30.750.170">
    <property type="match status" value="1"/>
</dbReference>
<dbReference type="InterPro" id="IPR029045">
    <property type="entry name" value="ClpP/crotonase-like_dom_sf"/>
</dbReference>
<dbReference type="Gene3D" id="2.30.42.10">
    <property type="match status" value="1"/>
</dbReference>
<keyword evidence="5" id="KW-1185">Reference proteome</keyword>
<feature type="signal peptide" evidence="2">
    <location>
        <begin position="1"/>
        <end position="20"/>
    </location>
</feature>
<evidence type="ECO:0000313" key="5">
    <source>
        <dbReference type="Proteomes" id="UP000466586"/>
    </source>
</evidence>
<protein>
    <submittedName>
        <fullName evidence="4">PDZ domain-containing protein</fullName>
    </submittedName>
</protein>
<dbReference type="RefSeq" id="WP_160845230.1">
    <property type="nucleotide sequence ID" value="NZ_WVHT01000006.1"/>
</dbReference>
<proteinExistence type="predicted"/>
<dbReference type="Pfam" id="PF03572">
    <property type="entry name" value="Peptidase_S41"/>
    <property type="match status" value="1"/>
</dbReference>
<accession>A0A7K1YDC9</accession>
<feature type="compositionally biased region" description="Low complexity" evidence="1">
    <location>
        <begin position="30"/>
        <end position="39"/>
    </location>
</feature>
<name>A0A7K1YDC9_9SPHI</name>
<dbReference type="AlphaFoldDB" id="A0A7K1YDC9"/>
<evidence type="ECO:0000256" key="1">
    <source>
        <dbReference type="SAM" id="MobiDB-lite"/>
    </source>
</evidence>
<dbReference type="GO" id="GO:0030288">
    <property type="term" value="C:outer membrane-bounded periplasmic space"/>
    <property type="evidence" value="ECO:0007669"/>
    <property type="project" value="TreeGrafter"/>
</dbReference>
<dbReference type="Gene3D" id="3.90.226.10">
    <property type="entry name" value="2-enoyl-CoA Hydratase, Chain A, domain 1"/>
    <property type="match status" value="1"/>
</dbReference>
<dbReference type="InterPro" id="IPR001478">
    <property type="entry name" value="PDZ"/>
</dbReference>
<dbReference type="Proteomes" id="UP000466586">
    <property type="component" value="Unassembled WGS sequence"/>
</dbReference>
<feature type="region of interest" description="Disordered" evidence="1">
    <location>
        <begin position="23"/>
        <end position="42"/>
    </location>
</feature>
<dbReference type="SUPFAM" id="SSF50156">
    <property type="entry name" value="PDZ domain-like"/>
    <property type="match status" value="1"/>
</dbReference>
<organism evidence="4 5">
    <name type="scientific">Hufsiella arboris</name>
    <dbReference type="NCBI Taxonomy" id="2695275"/>
    <lineage>
        <taxon>Bacteria</taxon>
        <taxon>Pseudomonadati</taxon>
        <taxon>Bacteroidota</taxon>
        <taxon>Sphingobacteriia</taxon>
        <taxon>Sphingobacteriales</taxon>
        <taxon>Sphingobacteriaceae</taxon>
        <taxon>Hufsiella</taxon>
    </lineage>
</organism>
<dbReference type="InterPro" id="IPR036034">
    <property type="entry name" value="PDZ_sf"/>
</dbReference>
<evidence type="ECO:0000256" key="2">
    <source>
        <dbReference type="SAM" id="SignalP"/>
    </source>
</evidence>
<dbReference type="GO" id="GO:0006508">
    <property type="term" value="P:proteolysis"/>
    <property type="evidence" value="ECO:0007669"/>
    <property type="project" value="InterPro"/>
</dbReference>
<dbReference type="PROSITE" id="PS51257">
    <property type="entry name" value="PROKAR_LIPOPROTEIN"/>
    <property type="match status" value="1"/>
</dbReference>
<dbReference type="GO" id="GO:0008236">
    <property type="term" value="F:serine-type peptidase activity"/>
    <property type="evidence" value="ECO:0007669"/>
    <property type="project" value="InterPro"/>
</dbReference>
<sequence length="524" mass="57151">MRKRLIYFFALLLAGSAALQSCKKDKKDTGTPSGPPTTGTRDELTKDSIYLYTKELYYWNSSLPDYATFNPRKYSSNEAELFALTQFSNNPETSKPYEYVDGKEPKYSFIDDGTVSGQLGGQGGDYGFSVKADPDRNVRVSSVYATSPAATAGLKRGFKVTKVNGTTVDLTSQTSVDAINNGIFGGNSNVKLTVVDNNGASKDVTVTRGFYNLNPILYTHVYTVGAKKVGYIVYNSFTSDTTKIQSAFSSFEGQGVSELVIDLRYNGGGYVSTSGYMANSIAPASQTGKVMFTYYFNQYLQNLTTTQRKSSVLIHQPILDEDGEIQPSSQAINGKYYTYADVGYQPTDNQGNVEHFSKKGGLNINRVYFIVSGSTASASELLINNLRPVLSEVKLIGTTTYGKPVGFFGIHIDKIDIYTPEFETKNQSNTGGYYSGMKVDQDAVDDVTHDWGDVNETELRYALNYAGTGSFTGTAVVIAGAKAVTLSKQNAATDLTATEQATINRKLDPGKFNGMILDHLRGKR</sequence>
<dbReference type="GO" id="GO:0004175">
    <property type="term" value="F:endopeptidase activity"/>
    <property type="evidence" value="ECO:0007669"/>
    <property type="project" value="TreeGrafter"/>
</dbReference>
<feature type="chain" id="PRO_5029744042" evidence="2">
    <location>
        <begin position="21"/>
        <end position="524"/>
    </location>
</feature>
<dbReference type="PROSITE" id="PS50106">
    <property type="entry name" value="PDZ"/>
    <property type="match status" value="1"/>
</dbReference>
<dbReference type="Pfam" id="PF00595">
    <property type="entry name" value="PDZ"/>
    <property type="match status" value="1"/>
</dbReference>
<keyword evidence="2" id="KW-0732">Signal</keyword>
<comment type="caution">
    <text evidence="4">The sequence shown here is derived from an EMBL/GenBank/DDBJ whole genome shotgun (WGS) entry which is preliminary data.</text>
</comment>
<dbReference type="PANTHER" id="PTHR32060">
    <property type="entry name" value="TAIL-SPECIFIC PROTEASE"/>
    <property type="match status" value="1"/>
</dbReference>
<dbReference type="EMBL" id="WVHT01000006">
    <property type="protein sequence ID" value="MXV52048.1"/>
    <property type="molecule type" value="Genomic_DNA"/>
</dbReference>
<feature type="domain" description="PDZ" evidence="3">
    <location>
        <begin position="114"/>
        <end position="198"/>
    </location>
</feature>
<evidence type="ECO:0000313" key="4">
    <source>
        <dbReference type="EMBL" id="MXV52048.1"/>
    </source>
</evidence>
<evidence type="ECO:0000259" key="3">
    <source>
        <dbReference type="PROSITE" id="PS50106"/>
    </source>
</evidence>
<dbReference type="InterPro" id="IPR005151">
    <property type="entry name" value="Tail-specific_protease"/>
</dbReference>
<reference evidence="4 5" key="1">
    <citation type="submission" date="2019-11" db="EMBL/GenBank/DDBJ databases">
        <title>Pedobacter sp. HMF7647 Genome sequencing and assembly.</title>
        <authorList>
            <person name="Kang H."/>
            <person name="Kim H."/>
            <person name="Joh K."/>
        </authorList>
    </citation>
    <scope>NUCLEOTIDE SEQUENCE [LARGE SCALE GENOMIC DNA]</scope>
    <source>
        <strain evidence="4 5">HMF7647</strain>
    </source>
</reference>
<dbReference type="SUPFAM" id="SSF52096">
    <property type="entry name" value="ClpP/crotonase"/>
    <property type="match status" value="1"/>
</dbReference>
<gene>
    <name evidence="4" type="ORF">GS399_13790</name>
</gene>